<dbReference type="Proteomes" id="UP000593567">
    <property type="component" value="Unassembled WGS sequence"/>
</dbReference>
<evidence type="ECO:0000313" key="2">
    <source>
        <dbReference type="EMBL" id="KAF6018873.1"/>
    </source>
</evidence>
<dbReference type="EMBL" id="VXIV02003270">
    <property type="protein sequence ID" value="KAF6018873.1"/>
    <property type="molecule type" value="Genomic_DNA"/>
</dbReference>
<evidence type="ECO:0000256" key="1">
    <source>
        <dbReference type="SAM" id="MobiDB-lite"/>
    </source>
</evidence>
<accession>A0A7J7IY76</accession>
<feature type="compositionally biased region" description="Low complexity" evidence="1">
    <location>
        <begin position="117"/>
        <end position="128"/>
    </location>
</feature>
<organism evidence="2 3">
    <name type="scientific">Bugula neritina</name>
    <name type="common">Brown bryozoan</name>
    <name type="synonym">Sertularia neritina</name>
    <dbReference type="NCBI Taxonomy" id="10212"/>
    <lineage>
        <taxon>Eukaryota</taxon>
        <taxon>Metazoa</taxon>
        <taxon>Spiralia</taxon>
        <taxon>Lophotrochozoa</taxon>
        <taxon>Bryozoa</taxon>
        <taxon>Gymnolaemata</taxon>
        <taxon>Cheilostomatida</taxon>
        <taxon>Flustrina</taxon>
        <taxon>Buguloidea</taxon>
        <taxon>Bugulidae</taxon>
        <taxon>Bugula</taxon>
    </lineage>
</organism>
<feature type="region of interest" description="Disordered" evidence="1">
    <location>
        <begin position="1"/>
        <end position="21"/>
    </location>
</feature>
<feature type="region of interest" description="Disordered" evidence="1">
    <location>
        <begin position="76"/>
        <end position="129"/>
    </location>
</feature>
<reference evidence="2" key="1">
    <citation type="submission" date="2020-06" db="EMBL/GenBank/DDBJ databases">
        <title>Draft genome of Bugula neritina, a colonial animal packing powerful symbionts and potential medicines.</title>
        <authorList>
            <person name="Rayko M."/>
        </authorList>
    </citation>
    <scope>NUCLEOTIDE SEQUENCE [LARGE SCALE GENOMIC DNA]</scope>
    <source>
        <strain evidence="2">Kwan_BN1</strain>
    </source>
</reference>
<evidence type="ECO:0000313" key="3">
    <source>
        <dbReference type="Proteomes" id="UP000593567"/>
    </source>
</evidence>
<sequence>MQFLPVYNYDSYGEDDDDPLALEQPPQLYIPDWNAFNAGANVAAAAANAVRANPCSPLLPPKNVLEKETCVVPNPPPNLPIPPSSPQLPPHLGIQLPPPPVPPPPPQPRRKSRRMPSRSSTESSSSTTKCCCPVPIPGLPPPFTPAAVAANAFAAGINAGRQGVNHHENPFLHLPNPGVIPGPPPPSHFTELMMNKCAVECGKVRHSDGTMSPCLRHPHAGKGFWTAAGQFVPLEGWDIGDECIPRVVFVIVQFHQYFSSVNS</sequence>
<feature type="compositionally biased region" description="Pro residues" evidence="1">
    <location>
        <begin position="96"/>
        <end position="107"/>
    </location>
</feature>
<proteinExistence type="predicted"/>
<comment type="caution">
    <text evidence="2">The sequence shown here is derived from an EMBL/GenBank/DDBJ whole genome shotgun (WGS) entry which is preliminary data.</text>
</comment>
<gene>
    <name evidence="2" type="ORF">EB796_022817</name>
</gene>
<keyword evidence="3" id="KW-1185">Reference proteome</keyword>
<name>A0A7J7IY76_BUGNE</name>
<protein>
    <submittedName>
        <fullName evidence="2">Uncharacterized protein</fullName>
    </submittedName>
</protein>
<dbReference type="AlphaFoldDB" id="A0A7J7IY76"/>
<feature type="compositionally biased region" description="Pro residues" evidence="1">
    <location>
        <begin position="76"/>
        <end position="89"/>
    </location>
</feature>